<proteinExistence type="predicted"/>
<evidence type="ECO:0000313" key="3">
    <source>
        <dbReference type="Proteomes" id="UP001497453"/>
    </source>
</evidence>
<name>A0ABP1DTZ9_9APHY</name>
<dbReference type="EMBL" id="OZ037949">
    <property type="protein sequence ID" value="CAL1711281.1"/>
    <property type="molecule type" value="Genomic_DNA"/>
</dbReference>
<reference evidence="3" key="1">
    <citation type="submission" date="2024-04" db="EMBL/GenBank/DDBJ databases">
        <authorList>
            <person name="Shaw F."/>
            <person name="Minotto A."/>
        </authorList>
    </citation>
    <scope>NUCLEOTIDE SEQUENCE [LARGE SCALE GENOMIC DNA]</scope>
</reference>
<organism evidence="2 3">
    <name type="scientific">Somion occarium</name>
    <dbReference type="NCBI Taxonomy" id="3059160"/>
    <lineage>
        <taxon>Eukaryota</taxon>
        <taxon>Fungi</taxon>
        <taxon>Dikarya</taxon>
        <taxon>Basidiomycota</taxon>
        <taxon>Agaricomycotina</taxon>
        <taxon>Agaricomycetes</taxon>
        <taxon>Polyporales</taxon>
        <taxon>Cerrenaceae</taxon>
        <taxon>Somion</taxon>
    </lineage>
</organism>
<sequence length="323" mass="37089">MSSRSSQEAGPSSGVGPLLANKLPSIRILRPPPGRGSPKVDERCFTYCSQTIGGRINQTEPWCRTVCVRRVFDHEVKRTIATFDEDHAEIKTVDAKYPLPPEGQKALRFFPWVHEDPNESHEEGSHARGPGRAYGPKKDLRFWQEGWYLWMSKSRWGAQERLDLMMQDLEHQAEWQQYKDKVISDWASYERKQQSQAQSQLDRPPPMAGEAFTAHDPLHTATHTHQHDDSSLPPPPPFPDYVSQSLLIHLPPPIEPPFEKVLGPTGRVLAKTWESIENGQQRQLFTRIVEKAFTQEPLILAQNVCRKVWEMWTQNNRGNEENS</sequence>
<gene>
    <name evidence="2" type="ORF">GFSPODELE1_LOCUS8265</name>
</gene>
<dbReference type="Proteomes" id="UP001497453">
    <property type="component" value="Chromosome 6"/>
</dbReference>
<keyword evidence="3" id="KW-1185">Reference proteome</keyword>
<evidence type="ECO:0000313" key="2">
    <source>
        <dbReference type="EMBL" id="CAL1711281.1"/>
    </source>
</evidence>
<evidence type="ECO:0000256" key="1">
    <source>
        <dbReference type="SAM" id="MobiDB-lite"/>
    </source>
</evidence>
<protein>
    <submittedName>
        <fullName evidence="2">Uncharacterized protein</fullName>
    </submittedName>
</protein>
<accession>A0ABP1DTZ9</accession>
<feature type="region of interest" description="Disordered" evidence="1">
    <location>
        <begin position="189"/>
        <end position="212"/>
    </location>
</feature>